<dbReference type="AlphaFoldDB" id="E5BBN5"/>
<reference evidence="2" key="1">
    <citation type="submission" date="2010-11" db="EMBL/GenBank/DDBJ databases">
        <title>Organic compounds inhibit oxidation of methane by mire methanotrophs.</title>
        <authorList>
            <person name="Wieczorek A.S."/>
            <person name="Drake H.L."/>
            <person name="Kolb S."/>
        </authorList>
    </citation>
    <scope>NUCLEOTIDE SEQUENCE</scope>
</reference>
<keyword evidence="2" id="KW-0560">Oxidoreductase</keyword>
<evidence type="ECO:0000256" key="1">
    <source>
        <dbReference type="SAM" id="MobiDB-lite"/>
    </source>
</evidence>
<gene>
    <name evidence="2" type="primary">pmoA</name>
</gene>
<feature type="compositionally biased region" description="Basic and acidic residues" evidence="1">
    <location>
        <begin position="122"/>
        <end position="142"/>
    </location>
</feature>
<accession>E5BBN5</accession>
<organism evidence="2">
    <name type="scientific">uncultured methanotrophic bacterium</name>
    <dbReference type="NCBI Taxonomy" id="288814"/>
    <lineage>
        <taxon>Bacteria</taxon>
        <taxon>environmental samples</taxon>
    </lineage>
</organism>
<keyword evidence="2" id="KW-0503">Monooxygenase</keyword>
<feature type="non-terminal residue" evidence="2">
    <location>
        <position position="1"/>
    </location>
</feature>
<dbReference type="EMBL" id="FR726195">
    <property type="protein sequence ID" value="CBX89840.1"/>
    <property type="molecule type" value="Genomic_DNA"/>
</dbReference>
<protein>
    <submittedName>
        <fullName evidence="2">Particulate methane monooxygenase</fullName>
    </submittedName>
</protein>
<sequence>IRAALDHADVFRRARADVVEADEVGERQQNAIDFGGLVILRQNWPVAGIEQQAPTQRAKERGDQPAAREQQHDVKPEGHRDQRGREHQADREEGPAPEVVVAVDPFAHQQRQSDDGGAEGETELRPEERLRGGGEAHGDDRRHGRPHTT</sequence>
<name>E5BBN5_9BACT</name>
<evidence type="ECO:0000313" key="2">
    <source>
        <dbReference type="EMBL" id="CBX89840.1"/>
    </source>
</evidence>
<proteinExistence type="predicted"/>
<feature type="non-terminal residue" evidence="2">
    <location>
        <position position="149"/>
    </location>
</feature>
<feature type="region of interest" description="Disordered" evidence="1">
    <location>
        <begin position="50"/>
        <end position="149"/>
    </location>
</feature>
<feature type="compositionally biased region" description="Basic and acidic residues" evidence="1">
    <location>
        <begin position="69"/>
        <end position="94"/>
    </location>
</feature>
<dbReference type="GO" id="GO:0004497">
    <property type="term" value="F:monooxygenase activity"/>
    <property type="evidence" value="ECO:0007669"/>
    <property type="project" value="UniProtKB-KW"/>
</dbReference>
<feature type="compositionally biased region" description="Low complexity" evidence="1">
    <location>
        <begin position="96"/>
        <end position="107"/>
    </location>
</feature>